<organism evidence="1 2">
    <name type="scientific">Araneus ventricosus</name>
    <name type="common">Orbweaver spider</name>
    <name type="synonym">Epeira ventricosa</name>
    <dbReference type="NCBI Taxonomy" id="182803"/>
    <lineage>
        <taxon>Eukaryota</taxon>
        <taxon>Metazoa</taxon>
        <taxon>Ecdysozoa</taxon>
        <taxon>Arthropoda</taxon>
        <taxon>Chelicerata</taxon>
        <taxon>Arachnida</taxon>
        <taxon>Araneae</taxon>
        <taxon>Araneomorphae</taxon>
        <taxon>Entelegynae</taxon>
        <taxon>Araneoidea</taxon>
        <taxon>Araneidae</taxon>
        <taxon>Araneus</taxon>
    </lineage>
</organism>
<accession>A0A4Y2KK78</accession>
<keyword evidence="2" id="KW-1185">Reference proteome</keyword>
<evidence type="ECO:0000313" key="1">
    <source>
        <dbReference type="EMBL" id="GBN02310.1"/>
    </source>
</evidence>
<dbReference type="EMBL" id="BGPR01004694">
    <property type="protein sequence ID" value="GBN02310.1"/>
    <property type="molecule type" value="Genomic_DNA"/>
</dbReference>
<gene>
    <name evidence="1" type="ORF">AVEN_186568_1</name>
</gene>
<protein>
    <submittedName>
        <fullName evidence="1">Uncharacterized protein</fullName>
    </submittedName>
</protein>
<reference evidence="1 2" key="1">
    <citation type="journal article" date="2019" name="Sci. Rep.">
        <title>Orb-weaving spider Araneus ventricosus genome elucidates the spidroin gene catalogue.</title>
        <authorList>
            <person name="Kono N."/>
            <person name="Nakamura H."/>
            <person name="Ohtoshi R."/>
            <person name="Moran D.A.P."/>
            <person name="Shinohara A."/>
            <person name="Yoshida Y."/>
            <person name="Fujiwara M."/>
            <person name="Mori M."/>
            <person name="Tomita M."/>
            <person name="Arakawa K."/>
        </authorList>
    </citation>
    <scope>NUCLEOTIDE SEQUENCE [LARGE SCALE GENOMIC DNA]</scope>
</reference>
<dbReference type="AlphaFoldDB" id="A0A4Y2KK78"/>
<name>A0A4Y2KK78_ARAVE</name>
<dbReference type="Proteomes" id="UP000499080">
    <property type="component" value="Unassembled WGS sequence"/>
</dbReference>
<comment type="caution">
    <text evidence="1">The sequence shown here is derived from an EMBL/GenBank/DDBJ whole genome shotgun (WGS) entry which is preliminary data.</text>
</comment>
<dbReference type="OrthoDB" id="8029917at2759"/>
<sequence length="111" mass="12905">MNGMKPDFIYRLWKTWGDDFRKKLSNSPIGDILAPLSRTHYEICTIEVDYANFFESLNSLEENMRRVVTNIQSDSLRAAVENVIRRIQYLVQREGQHTENIVRGPGDSNVD</sequence>
<proteinExistence type="predicted"/>
<evidence type="ECO:0000313" key="2">
    <source>
        <dbReference type="Proteomes" id="UP000499080"/>
    </source>
</evidence>